<proteinExistence type="predicted"/>
<keyword evidence="2" id="KW-1185">Reference proteome</keyword>
<reference evidence="1" key="1">
    <citation type="journal article" date="2023" name="Science">
        <title>Genome structures resolve the early diversification of teleost fishes.</title>
        <authorList>
            <person name="Parey E."/>
            <person name="Louis A."/>
            <person name="Montfort J."/>
            <person name="Bouchez O."/>
            <person name="Roques C."/>
            <person name="Iampietro C."/>
            <person name="Lluch J."/>
            <person name="Castinel A."/>
            <person name="Donnadieu C."/>
            <person name="Desvignes T."/>
            <person name="Floi Bucao C."/>
            <person name="Jouanno E."/>
            <person name="Wen M."/>
            <person name="Mejri S."/>
            <person name="Dirks R."/>
            <person name="Jansen H."/>
            <person name="Henkel C."/>
            <person name="Chen W.J."/>
            <person name="Zahm M."/>
            <person name="Cabau C."/>
            <person name="Klopp C."/>
            <person name="Thompson A.W."/>
            <person name="Robinson-Rechavi M."/>
            <person name="Braasch I."/>
            <person name="Lecointre G."/>
            <person name="Bobe J."/>
            <person name="Postlethwait J.H."/>
            <person name="Berthelot C."/>
            <person name="Roest Crollius H."/>
            <person name="Guiguen Y."/>
        </authorList>
    </citation>
    <scope>NUCLEOTIDE SEQUENCE</scope>
    <source>
        <strain evidence="1">NC1722</strain>
    </source>
</reference>
<organism evidence="1 2">
    <name type="scientific">Aldrovandia affinis</name>
    <dbReference type="NCBI Taxonomy" id="143900"/>
    <lineage>
        <taxon>Eukaryota</taxon>
        <taxon>Metazoa</taxon>
        <taxon>Chordata</taxon>
        <taxon>Craniata</taxon>
        <taxon>Vertebrata</taxon>
        <taxon>Euteleostomi</taxon>
        <taxon>Actinopterygii</taxon>
        <taxon>Neopterygii</taxon>
        <taxon>Teleostei</taxon>
        <taxon>Notacanthiformes</taxon>
        <taxon>Halosauridae</taxon>
        <taxon>Aldrovandia</taxon>
    </lineage>
</organism>
<sequence>MVMDGPASRGRGPGNLFCRLTPRHDGEFCRIIERRAQTRPCPPPSLNAHAIVIAVLEILMSSASFLDSVTLNGGPHAAIEGRGITAELQRDTGG</sequence>
<protein>
    <submittedName>
        <fullName evidence="1">Uncharacterized protein</fullName>
    </submittedName>
</protein>
<name>A0AAD7RIU5_9TELE</name>
<gene>
    <name evidence="1" type="ORF">AAFF_G00196500</name>
</gene>
<dbReference type="AlphaFoldDB" id="A0AAD7RIU5"/>
<evidence type="ECO:0000313" key="2">
    <source>
        <dbReference type="Proteomes" id="UP001221898"/>
    </source>
</evidence>
<dbReference type="EMBL" id="JAINUG010000261">
    <property type="protein sequence ID" value="KAJ8384984.1"/>
    <property type="molecule type" value="Genomic_DNA"/>
</dbReference>
<accession>A0AAD7RIU5</accession>
<evidence type="ECO:0000313" key="1">
    <source>
        <dbReference type="EMBL" id="KAJ8384984.1"/>
    </source>
</evidence>
<dbReference type="Proteomes" id="UP001221898">
    <property type="component" value="Unassembled WGS sequence"/>
</dbReference>
<comment type="caution">
    <text evidence="1">The sequence shown here is derived from an EMBL/GenBank/DDBJ whole genome shotgun (WGS) entry which is preliminary data.</text>
</comment>